<gene>
    <name evidence="3" type="ORF">EGW08_010158</name>
</gene>
<dbReference type="GO" id="GO:0005737">
    <property type="term" value="C:cytoplasm"/>
    <property type="evidence" value="ECO:0007669"/>
    <property type="project" value="UniProtKB-ARBA"/>
</dbReference>
<accession>A0A3S1BED7</accession>
<dbReference type="EMBL" id="RQTK01000304">
    <property type="protein sequence ID" value="RUS82081.1"/>
    <property type="molecule type" value="Genomic_DNA"/>
</dbReference>
<dbReference type="InterPro" id="IPR004942">
    <property type="entry name" value="Roadblock/LAMTOR2_dom"/>
</dbReference>
<dbReference type="Pfam" id="PF03259">
    <property type="entry name" value="Robl_LC7"/>
    <property type="match status" value="1"/>
</dbReference>
<comment type="similarity">
    <text evidence="1">Belongs to the GAMAD family.</text>
</comment>
<comment type="caution">
    <text evidence="3">The sequence shown here is derived from an EMBL/GenBank/DDBJ whole genome shotgun (WGS) entry which is preliminary data.</text>
</comment>
<proteinExistence type="inferred from homology"/>
<dbReference type="GO" id="GO:0005085">
    <property type="term" value="F:guanyl-nucleotide exchange factor activity"/>
    <property type="evidence" value="ECO:0007669"/>
    <property type="project" value="InterPro"/>
</dbReference>
<keyword evidence="4" id="KW-1185">Reference proteome</keyword>
<dbReference type="Proteomes" id="UP000271974">
    <property type="component" value="Unassembled WGS sequence"/>
</dbReference>
<dbReference type="PANTHER" id="PTHR13323">
    <property type="entry name" value="LATE ENDOSOMAL/LYSOSOMAL MP1 INTERACTING PROTEIN"/>
    <property type="match status" value="1"/>
</dbReference>
<dbReference type="SUPFAM" id="SSF103196">
    <property type="entry name" value="Roadblock/LC7 domain"/>
    <property type="match status" value="1"/>
</dbReference>
<dbReference type="SMART" id="SM00960">
    <property type="entry name" value="Robl_LC7"/>
    <property type="match status" value="1"/>
</dbReference>
<dbReference type="STRING" id="188477.A0A3S1BED7"/>
<dbReference type="FunFam" id="3.30.450.30:FF:000004">
    <property type="entry name" value="ragulator complex protein LAMTOR2"/>
    <property type="match status" value="1"/>
</dbReference>
<reference evidence="3 4" key="1">
    <citation type="submission" date="2019-01" db="EMBL/GenBank/DDBJ databases">
        <title>A draft genome assembly of the solar-powered sea slug Elysia chlorotica.</title>
        <authorList>
            <person name="Cai H."/>
            <person name="Li Q."/>
            <person name="Fang X."/>
            <person name="Li J."/>
            <person name="Curtis N.E."/>
            <person name="Altenburger A."/>
            <person name="Shibata T."/>
            <person name="Feng M."/>
            <person name="Maeda T."/>
            <person name="Schwartz J.A."/>
            <person name="Shigenobu S."/>
            <person name="Lundholm N."/>
            <person name="Nishiyama T."/>
            <person name="Yang H."/>
            <person name="Hasebe M."/>
            <person name="Li S."/>
            <person name="Pierce S.K."/>
            <person name="Wang J."/>
        </authorList>
    </citation>
    <scope>NUCLEOTIDE SEQUENCE [LARGE SCALE GENOMIC DNA]</scope>
    <source>
        <strain evidence="3">EC2010</strain>
        <tissue evidence="3">Whole organism of an adult</tissue>
    </source>
</reference>
<organism evidence="3 4">
    <name type="scientific">Elysia chlorotica</name>
    <name type="common">Eastern emerald elysia</name>
    <name type="synonym">Sea slug</name>
    <dbReference type="NCBI Taxonomy" id="188477"/>
    <lineage>
        <taxon>Eukaryota</taxon>
        <taxon>Metazoa</taxon>
        <taxon>Spiralia</taxon>
        <taxon>Lophotrochozoa</taxon>
        <taxon>Mollusca</taxon>
        <taxon>Gastropoda</taxon>
        <taxon>Heterobranchia</taxon>
        <taxon>Euthyneura</taxon>
        <taxon>Panpulmonata</taxon>
        <taxon>Sacoglossa</taxon>
        <taxon>Placobranchoidea</taxon>
        <taxon>Plakobranchidae</taxon>
        <taxon>Elysia</taxon>
    </lineage>
</organism>
<dbReference type="GO" id="GO:0032008">
    <property type="term" value="P:positive regulation of TOR signaling"/>
    <property type="evidence" value="ECO:0007669"/>
    <property type="project" value="InterPro"/>
</dbReference>
<name>A0A3S1BED7_ELYCH</name>
<dbReference type="GO" id="GO:0060090">
    <property type="term" value="F:molecular adaptor activity"/>
    <property type="evidence" value="ECO:0007669"/>
    <property type="project" value="InterPro"/>
</dbReference>
<dbReference type="AlphaFoldDB" id="A0A3S1BED7"/>
<feature type="domain" description="Roadblock/LAMTOR2" evidence="2">
    <location>
        <begin position="10"/>
        <end position="98"/>
    </location>
</feature>
<evidence type="ECO:0000256" key="1">
    <source>
        <dbReference type="ARBA" id="ARBA00007191"/>
    </source>
</evidence>
<evidence type="ECO:0000313" key="3">
    <source>
        <dbReference type="EMBL" id="RUS82081.1"/>
    </source>
</evidence>
<evidence type="ECO:0000259" key="2">
    <source>
        <dbReference type="SMART" id="SM00960"/>
    </source>
</evidence>
<dbReference type="Gene3D" id="3.30.450.30">
    <property type="entry name" value="Dynein light chain 2a, cytoplasmic"/>
    <property type="match status" value="1"/>
</dbReference>
<sequence length="128" mass="13391">MVKMLKPRALSDVLSQANTGGIGSTLLLNSEGSLLAFSGFGDKDASAAGAIASNIWTSFQKSGQLSLDDSKLDCVLVECKLGKIAITKVANLLLCLSSNENVSFGMLKTKITAMSTYLEEPLSQIASS</sequence>
<dbReference type="InterPro" id="IPR037587">
    <property type="entry name" value="LAMTOR2-like"/>
</dbReference>
<dbReference type="OrthoDB" id="271745at2759"/>
<evidence type="ECO:0000313" key="4">
    <source>
        <dbReference type="Proteomes" id="UP000271974"/>
    </source>
</evidence>
<protein>
    <recommendedName>
        <fullName evidence="2">Roadblock/LAMTOR2 domain-containing protein</fullName>
    </recommendedName>
</protein>